<dbReference type="EMBL" id="JAKNCT010000006">
    <property type="protein sequence ID" value="MCG5030979.1"/>
    <property type="molecule type" value="Genomic_DNA"/>
</dbReference>
<evidence type="ECO:0000313" key="7">
    <source>
        <dbReference type="Proteomes" id="UP001297600"/>
    </source>
</evidence>
<dbReference type="Gene3D" id="1.10.10.10">
    <property type="entry name" value="Winged helix-like DNA-binding domain superfamily/Winged helix DNA-binding domain"/>
    <property type="match status" value="1"/>
</dbReference>
<name>A0ABS9MRM3_9BURK</name>
<dbReference type="PANTHER" id="PTHR30346">
    <property type="entry name" value="TRANSCRIPTIONAL DUAL REGULATOR HCAR-RELATED"/>
    <property type="match status" value="1"/>
</dbReference>
<comment type="caution">
    <text evidence="6">The sequence shown here is derived from an EMBL/GenBank/DDBJ whole genome shotgun (WGS) entry which is preliminary data.</text>
</comment>
<keyword evidence="2" id="KW-0805">Transcription regulation</keyword>
<dbReference type="Pfam" id="PF00126">
    <property type="entry name" value="HTH_1"/>
    <property type="match status" value="1"/>
</dbReference>
<comment type="similarity">
    <text evidence="1">Belongs to the LysR transcriptional regulatory family.</text>
</comment>
<evidence type="ECO:0000256" key="4">
    <source>
        <dbReference type="ARBA" id="ARBA00023163"/>
    </source>
</evidence>
<organism evidence="6 7">
    <name type="scientific">Mesosutterella porci</name>
    <dbReference type="NCBI Taxonomy" id="2915351"/>
    <lineage>
        <taxon>Bacteria</taxon>
        <taxon>Pseudomonadati</taxon>
        <taxon>Pseudomonadota</taxon>
        <taxon>Betaproteobacteria</taxon>
        <taxon>Burkholderiales</taxon>
        <taxon>Sutterellaceae</taxon>
        <taxon>Mesosutterella</taxon>
    </lineage>
</organism>
<evidence type="ECO:0000259" key="5">
    <source>
        <dbReference type="PROSITE" id="PS50931"/>
    </source>
</evidence>
<dbReference type="CDD" id="cd08414">
    <property type="entry name" value="PBP2_LTTR_aromatics_like"/>
    <property type="match status" value="1"/>
</dbReference>
<feature type="domain" description="HTH lysR-type" evidence="5">
    <location>
        <begin position="9"/>
        <end position="66"/>
    </location>
</feature>
<evidence type="ECO:0000256" key="2">
    <source>
        <dbReference type="ARBA" id="ARBA00023015"/>
    </source>
</evidence>
<sequence>MIVKRFDYRLIRQLLLFAVVVEEKSIRRAAKRLAMSQPPLSAQLDELEARLGMKLLQRNARGVTPTQAGEAMMPDVLRLIGEAEKLDYSVRQIREGQCGVLNVGAVLEAMLGWVPQFRYRLKKAMPDLALYTKEIDSGDAESELLSGRIAFASGYFGRPRSPFIQRALLFREKPVALLPLDHRLAGRGRIRLADLSGEEFVLPARSISPFFVDSLIGACRTAGFAPRIRHEVSTTMREIAYVGCGQGIGLVPAFFTRMVPPSVKAVHLSDAGPVIELSLAWCEDRQTPLSRHALALIQAAPEKH</sequence>
<evidence type="ECO:0000256" key="1">
    <source>
        <dbReference type="ARBA" id="ARBA00009437"/>
    </source>
</evidence>
<dbReference type="Proteomes" id="UP001297600">
    <property type="component" value="Unassembled WGS sequence"/>
</dbReference>
<gene>
    <name evidence="6" type="ORF">MAF45_05900</name>
</gene>
<evidence type="ECO:0000256" key="3">
    <source>
        <dbReference type="ARBA" id="ARBA00023125"/>
    </source>
</evidence>
<protein>
    <submittedName>
        <fullName evidence="6">LysR family transcriptional regulator</fullName>
    </submittedName>
</protein>
<dbReference type="InterPro" id="IPR036388">
    <property type="entry name" value="WH-like_DNA-bd_sf"/>
</dbReference>
<dbReference type="PROSITE" id="PS50931">
    <property type="entry name" value="HTH_LYSR"/>
    <property type="match status" value="1"/>
</dbReference>
<dbReference type="SUPFAM" id="SSF53850">
    <property type="entry name" value="Periplasmic binding protein-like II"/>
    <property type="match status" value="1"/>
</dbReference>
<dbReference type="SUPFAM" id="SSF46785">
    <property type="entry name" value="Winged helix' DNA-binding domain"/>
    <property type="match status" value="1"/>
</dbReference>
<keyword evidence="7" id="KW-1185">Reference proteome</keyword>
<evidence type="ECO:0000313" key="6">
    <source>
        <dbReference type="EMBL" id="MCG5030979.1"/>
    </source>
</evidence>
<dbReference type="Pfam" id="PF03466">
    <property type="entry name" value="LysR_substrate"/>
    <property type="match status" value="1"/>
</dbReference>
<accession>A0ABS9MRM3</accession>
<keyword evidence="4" id="KW-0804">Transcription</keyword>
<dbReference type="PANTHER" id="PTHR30346:SF17">
    <property type="entry name" value="LYSR FAMILY TRANSCRIPTIONAL REGULATOR"/>
    <property type="match status" value="1"/>
</dbReference>
<dbReference type="InterPro" id="IPR005119">
    <property type="entry name" value="LysR_subst-bd"/>
</dbReference>
<keyword evidence="3" id="KW-0238">DNA-binding</keyword>
<reference evidence="6 7" key="1">
    <citation type="submission" date="2022-02" db="EMBL/GenBank/DDBJ databases">
        <title>Mesosutterella porci, a novel member of the family Sutterellaceae from pig feces.</title>
        <authorList>
            <person name="Wylensek D."/>
            <person name="Clavel T."/>
        </authorList>
    </citation>
    <scope>NUCLEOTIDE SEQUENCE [LARGE SCALE GENOMIC DNA]</scope>
    <source>
        <strain evidence="7">oilRF-744-wt-GAM-9</strain>
    </source>
</reference>
<dbReference type="RefSeq" id="WP_237978632.1">
    <property type="nucleotide sequence ID" value="NZ_JAKNCT010000006.1"/>
</dbReference>
<dbReference type="PRINTS" id="PR00039">
    <property type="entry name" value="HTHLYSR"/>
</dbReference>
<dbReference type="Gene3D" id="3.40.190.10">
    <property type="entry name" value="Periplasmic binding protein-like II"/>
    <property type="match status" value="2"/>
</dbReference>
<proteinExistence type="inferred from homology"/>
<dbReference type="InterPro" id="IPR036390">
    <property type="entry name" value="WH_DNA-bd_sf"/>
</dbReference>
<dbReference type="InterPro" id="IPR000847">
    <property type="entry name" value="LysR_HTH_N"/>
</dbReference>